<name>A0A166PLR9_9AGAM</name>
<feature type="repeat" description="WD" evidence="3">
    <location>
        <begin position="7"/>
        <end position="48"/>
    </location>
</feature>
<dbReference type="InterPro" id="IPR015943">
    <property type="entry name" value="WD40/YVTN_repeat-like_dom_sf"/>
</dbReference>
<evidence type="ECO:0000256" key="1">
    <source>
        <dbReference type="ARBA" id="ARBA00022574"/>
    </source>
</evidence>
<dbReference type="SUPFAM" id="SSF50978">
    <property type="entry name" value="WD40 repeat-like"/>
    <property type="match status" value="1"/>
</dbReference>
<dbReference type="PANTHER" id="PTHR22847:SF637">
    <property type="entry name" value="WD REPEAT DOMAIN 5B"/>
    <property type="match status" value="1"/>
</dbReference>
<dbReference type="InterPro" id="IPR019775">
    <property type="entry name" value="WD40_repeat_CS"/>
</dbReference>
<dbReference type="InterPro" id="IPR036322">
    <property type="entry name" value="WD40_repeat_dom_sf"/>
</dbReference>
<dbReference type="PANTHER" id="PTHR22847">
    <property type="entry name" value="WD40 REPEAT PROTEIN"/>
    <property type="match status" value="1"/>
</dbReference>
<dbReference type="Gene3D" id="2.130.10.10">
    <property type="entry name" value="YVTN repeat-like/Quinoprotein amine dehydrogenase"/>
    <property type="match status" value="1"/>
</dbReference>
<evidence type="ECO:0000256" key="2">
    <source>
        <dbReference type="ARBA" id="ARBA00022737"/>
    </source>
</evidence>
<gene>
    <name evidence="4" type="ORF">FIBSPDRAFT_732933</name>
</gene>
<organism evidence="4 5">
    <name type="scientific">Athelia psychrophila</name>
    <dbReference type="NCBI Taxonomy" id="1759441"/>
    <lineage>
        <taxon>Eukaryota</taxon>
        <taxon>Fungi</taxon>
        <taxon>Dikarya</taxon>
        <taxon>Basidiomycota</taxon>
        <taxon>Agaricomycotina</taxon>
        <taxon>Agaricomycetes</taxon>
        <taxon>Agaricomycetidae</taxon>
        <taxon>Atheliales</taxon>
        <taxon>Atheliaceae</taxon>
        <taxon>Athelia</taxon>
    </lineage>
</organism>
<feature type="non-terminal residue" evidence="4">
    <location>
        <position position="1"/>
    </location>
</feature>
<dbReference type="STRING" id="436010.A0A166PLR9"/>
<sequence length="275" mass="30337">FELSHSFEGLSEGVNALAISPNGTNLLSGCNDGQLLLWNLLTGEKIQEVDCAFNGHISCSIWVDTGESFVFGCADGSIHLYKWSEAKGCFAYIVQEQTHSDAVQNIAYDTHHKRLASISKSSLQVWSVTDGKILKPLLSHPLLSDYQGRTVHFCDDGASLISTYLESHQIACHIVEPWTLKWIKQIPTCVGGSALSGQRLLVSNLFNGLDVYSLPTMQLERTFTHMITVNVILQVVTTSSQEWIVVGGDDGFVRIFDIHSGNFIFSLLHDECKSS</sequence>
<evidence type="ECO:0000313" key="5">
    <source>
        <dbReference type="Proteomes" id="UP000076532"/>
    </source>
</evidence>
<protein>
    <submittedName>
        <fullName evidence="4">WD40 repeat-like protein</fullName>
    </submittedName>
</protein>
<dbReference type="GO" id="GO:1990234">
    <property type="term" value="C:transferase complex"/>
    <property type="evidence" value="ECO:0007669"/>
    <property type="project" value="UniProtKB-ARBA"/>
</dbReference>
<dbReference type="PROSITE" id="PS50082">
    <property type="entry name" value="WD_REPEATS_2"/>
    <property type="match status" value="1"/>
</dbReference>
<dbReference type="AlphaFoldDB" id="A0A166PLR9"/>
<dbReference type="InterPro" id="IPR001680">
    <property type="entry name" value="WD40_rpt"/>
</dbReference>
<keyword evidence="2" id="KW-0677">Repeat</keyword>
<proteinExistence type="predicted"/>
<reference evidence="4 5" key="1">
    <citation type="journal article" date="2016" name="Mol. Biol. Evol.">
        <title>Comparative Genomics of Early-Diverging Mushroom-Forming Fungi Provides Insights into the Origins of Lignocellulose Decay Capabilities.</title>
        <authorList>
            <person name="Nagy L.G."/>
            <person name="Riley R."/>
            <person name="Tritt A."/>
            <person name="Adam C."/>
            <person name="Daum C."/>
            <person name="Floudas D."/>
            <person name="Sun H."/>
            <person name="Yadav J.S."/>
            <person name="Pangilinan J."/>
            <person name="Larsson K.H."/>
            <person name="Matsuura K."/>
            <person name="Barry K."/>
            <person name="Labutti K."/>
            <person name="Kuo R."/>
            <person name="Ohm R.A."/>
            <person name="Bhattacharya S.S."/>
            <person name="Shirouzu T."/>
            <person name="Yoshinaga Y."/>
            <person name="Martin F.M."/>
            <person name="Grigoriev I.V."/>
            <person name="Hibbett D.S."/>
        </authorList>
    </citation>
    <scope>NUCLEOTIDE SEQUENCE [LARGE SCALE GENOMIC DNA]</scope>
    <source>
        <strain evidence="4 5">CBS 109695</strain>
    </source>
</reference>
<dbReference type="EMBL" id="KV417516">
    <property type="protein sequence ID" value="KZP26225.1"/>
    <property type="molecule type" value="Genomic_DNA"/>
</dbReference>
<dbReference type="PROSITE" id="PS50294">
    <property type="entry name" value="WD_REPEATS_REGION"/>
    <property type="match status" value="1"/>
</dbReference>
<evidence type="ECO:0000313" key="4">
    <source>
        <dbReference type="EMBL" id="KZP26225.1"/>
    </source>
</evidence>
<dbReference type="PROSITE" id="PS00678">
    <property type="entry name" value="WD_REPEATS_1"/>
    <property type="match status" value="1"/>
</dbReference>
<dbReference type="Pfam" id="PF00400">
    <property type="entry name" value="WD40"/>
    <property type="match status" value="2"/>
</dbReference>
<dbReference type="SMART" id="SM00320">
    <property type="entry name" value="WD40"/>
    <property type="match status" value="4"/>
</dbReference>
<accession>A0A166PLR9</accession>
<dbReference type="OrthoDB" id="3238562at2759"/>
<keyword evidence="1 3" id="KW-0853">WD repeat</keyword>
<evidence type="ECO:0000256" key="3">
    <source>
        <dbReference type="PROSITE-ProRule" id="PRU00221"/>
    </source>
</evidence>
<dbReference type="Proteomes" id="UP000076532">
    <property type="component" value="Unassembled WGS sequence"/>
</dbReference>
<keyword evidence="5" id="KW-1185">Reference proteome</keyword>